<dbReference type="SUPFAM" id="SSF101790">
    <property type="entry name" value="Aminomethyltransferase beta-barrel domain"/>
    <property type="match status" value="1"/>
</dbReference>
<dbReference type="NCBIfam" id="TIGR03317">
    <property type="entry name" value="ygfZ_signature"/>
    <property type="match status" value="1"/>
</dbReference>
<accession>A0A4V3D5I1</accession>
<feature type="binding site" evidence="1">
    <location>
        <position position="145"/>
    </location>
    <ligand>
        <name>substrate</name>
    </ligand>
</feature>
<dbReference type="InterPro" id="IPR029043">
    <property type="entry name" value="GcvT/YgfZ_C"/>
</dbReference>
<organism evidence="2 3">
    <name type="scientific">Thiopseudomonas denitrificans</name>
    <dbReference type="NCBI Taxonomy" id="1501432"/>
    <lineage>
        <taxon>Bacteria</taxon>
        <taxon>Pseudomonadati</taxon>
        <taxon>Pseudomonadota</taxon>
        <taxon>Gammaproteobacteria</taxon>
        <taxon>Pseudomonadales</taxon>
        <taxon>Pseudomonadaceae</taxon>
        <taxon>Thiopseudomonas</taxon>
    </lineage>
</organism>
<gene>
    <name evidence="2" type="ORF">DFQ45_101342</name>
</gene>
<dbReference type="InterPro" id="IPR045179">
    <property type="entry name" value="YgfZ/GcvT"/>
</dbReference>
<reference evidence="2 3" key="1">
    <citation type="submission" date="2019-03" db="EMBL/GenBank/DDBJ databases">
        <title>Genomic Encyclopedia of Type Strains, Phase IV (KMG-IV): sequencing the most valuable type-strain genomes for metagenomic binning, comparative biology and taxonomic classification.</title>
        <authorList>
            <person name="Goeker M."/>
        </authorList>
    </citation>
    <scope>NUCLEOTIDE SEQUENCE [LARGE SCALE GENOMIC DNA]</scope>
    <source>
        <strain evidence="2 3">DSM 28679</strain>
    </source>
</reference>
<comment type="caution">
    <text evidence="2">The sequence shown here is derived from an EMBL/GenBank/DDBJ whole genome shotgun (WGS) entry which is preliminary data.</text>
</comment>
<evidence type="ECO:0000313" key="2">
    <source>
        <dbReference type="EMBL" id="TDQ40207.1"/>
    </source>
</evidence>
<dbReference type="AlphaFoldDB" id="A0A4V3D5I1"/>
<dbReference type="Gene3D" id="3.30.70.1400">
    <property type="entry name" value="Aminomethyltransferase beta-barrel domains"/>
    <property type="match status" value="1"/>
</dbReference>
<evidence type="ECO:0000256" key="1">
    <source>
        <dbReference type="PIRSR" id="PIRSR006487-1"/>
    </source>
</evidence>
<sequence>MSQSPGFIVLDHQGMLSVRGVDAAKFLQGQLTCNLNYVSHDQSTLGARCNPKGRMQSSFRLVLQGDGFLLSMARSLVEKQLVEIRKFAMFSKSVLKDESTSWVQLGLIGADSILPELGIELPATPGAVVQHNQMLAIRVSPSLAELWLPATDAPCTIRQLAAGIEQKDRNAWQLELIRCGLGHVTEDSYESYIPQMLNLPALDAVSFKKGCYSGQEIVARMQYLGKQKRHMLRFTSPGDELPAAGTALLLADGGKAGEVVSAARSTEGIELLAVVQTDAAQEQQLTLDTASRPPLTLASLPYEIDVEREIQR</sequence>
<evidence type="ECO:0008006" key="4">
    <source>
        <dbReference type="Google" id="ProtNLM"/>
    </source>
</evidence>
<dbReference type="OrthoDB" id="9796287at2"/>
<dbReference type="PANTHER" id="PTHR22602">
    <property type="entry name" value="TRANSFERASE CAF17, MITOCHONDRIAL-RELATED"/>
    <property type="match status" value="1"/>
</dbReference>
<dbReference type="PANTHER" id="PTHR22602:SF0">
    <property type="entry name" value="TRANSFERASE CAF17, MITOCHONDRIAL-RELATED"/>
    <property type="match status" value="1"/>
</dbReference>
<name>A0A4V3D5I1_9GAMM</name>
<dbReference type="PIRSF" id="PIRSF006487">
    <property type="entry name" value="GcvT"/>
    <property type="match status" value="1"/>
</dbReference>
<dbReference type="Proteomes" id="UP000294575">
    <property type="component" value="Unassembled WGS sequence"/>
</dbReference>
<protein>
    <recommendedName>
        <fullName evidence="4">Aminomethyltransferase folate-binding domain-containing protein</fullName>
    </recommendedName>
</protein>
<dbReference type="EMBL" id="SNYK01000001">
    <property type="protein sequence ID" value="TDQ40207.1"/>
    <property type="molecule type" value="Genomic_DNA"/>
</dbReference>
<dbReference type="Gene3D" id="3.30.70.1630">
    <property type="match status" value="1"/>
</dbReference>
<dbReference type="InterPro" id="IPR017703">
    <property type="entry name" value="YgfZ/GCV_T_CS"/>
</dbReference>
<dbReference type="GO" id="GO:0016226">
    <property type="term" value="P:iron-sulfur cluster assembly"/>
    <property type="evidence" value="ECO:0007669"/>
    <property type="project" value="TreeGrafter"/>
</dbReference>
<dbReference type="RefSeq" id="WP_101496903.1">
    <property type="nucleotide sequence ID" value="NZ_LNJZ01000007.1"/>
</dbReference>
<keyword evidence="3" id="KW-1185">Reference proteome</keyword>
<proteinExistence type="predicted"/>
<evidence type="ECO:0000313" key="3">
    <source>
        <dbReference type="Proteomes" id="UP000294575"/>
    </source>
</evidence>
<dbReference type="SUPFAM" id="SSF103025">
    <property type="entry name" value="Folate-binding domain"/>
    <property type="match status" value="1"/>
</dbReference>
<dbReference type="Gene3D" id="2.40.30.160">
    <property type="match status" value="1"/>
</dbReference>